<evidence type="ECO:0000313" key="4">
    <source>
        <dbReference type="Proteomes" id="UP000663879"/>
    </source>
</evidence>
<dbReference type="SUPFAM" id="SSF81383">
    <property type="entry name" value="F-box domain"/>
    <property type="match status" value="1"/>
</dbReference>
<dbReference type="Pfam" id="PF00646">
    <property type="entry name" value="F-box"/>
    <property type="match status" value="1"/>
</dbReference>
<dbReference type="Gene3D" id="3.80.10.10">
    <property type="entry name" value="Ribonuclease Inhibitor"/>
    <property type="match status" value="2"/>
</dbReference>
<dbReference type="PROSITE" id="PS50181">
    <property type="entry name" value="FBOX"/>
    <property type="match status" value="1"/>
</dbReference>
<protein>
    <recommendedName>
        <fullName evidence="2">F-box domain-containing protein</fullName>
    </recommendedName>
</protein>
<dbReference type="PANTHER" id="PTHR13318:SF152">
    <property type="entry name" value="F-BOX_LRR-REPEAT PROTEIN 4"/>
    <property type="match status" value="1"/>
</dbReference>
<sequence length="591" mass="69435">METNSTMYKDDRMVYYQFVHNVLDFSSQYGKEHSRSYTVSNIRGGITNFPRYGDFLESCVMRTYGPWWQECNYLDQNIKQKIQQPLFISQDFIEVEFELKCFINSVAIYENFNPGSIVAIYAFDFDSDKWVKLWSIFEQMINPSNSNALKRTIPRKESRKFMPNLMRKDIFSNLLRIEMEHSQMEYYSELDAIELIGATYDIFHNKKVARNLKAIGDDFFKKCSIETSFLNENIEDETRIEIKEISKDINIIELPDELLDKIISFLDLKTVFSLRSTCIKFYNLCNDKDIYKNLNIKPFWNCVNDKFLETLSKITDEILILDLSWTKFKQSIIFEKFLKNSCCQLTFLKMECCSYLDSKMLEIICDNCKFLTHLDIASCLNITSEEKPAFASISKLKNLEHLKLYRTKVDQNSMFKIIESCQNLKYLNIGSCFQLNDFDSIMSCISENLKQIESLDLWRSYSLTNLGLKRIASKCKNLKELDLGWCKNVTSYEWLRILLENCKDLRKLFLTSHKITDNEILLIAKHGKKLEQLDFLGSPFISTENIELTLRSCPNLKLLDISFCSNVDFEKILLISQFFSNCSIKRSYQGE</sequence>
<dbReference type="SMART" id="SM00256">
    <property type="entry name" value="FBOX"/>
    <property type="match status" value="1"/>
</dbReference>
<evidence type="ECO:0000259" key="2">
    <source>
        <dbReference type="PROSITE" id="PS50181"/>
    </source>
</evidence>
<dbReference type="AlphaFoldDB" id="A0A813MB62"/>
<dbReference type="OrthoDB" id="2153609at2759"/>
<dbReference type="InterPro" id="IPR032675">
    <property type="entry name" value="LRR_dom_sf"/>
</dbReference>
<keyword evidence="1" id="KW-0833">Ubl conjugation pathway</keyword>
<dbReference type="EMBL" id="CAJNOC010000026">
    <property type="protein sequence ID" value="CAF0707679.1"/>
    <property type="molecule type" value="Genomic_DNA"/>
</dbReference>
<dbReference type="GO" id="GO:0019005">
    <property type="term" value="C:SCF ubiquitin ligase complex"/>
    <property type="evidence" value="ECO:0007669"/>
    <property type="project" value="TreeGrafter"/>
</dbReference>
<dbReference type="InterPro" id="IPR006553">
    <property type="entry name" value="Leu-rich_rpt_Cys-con_subtyp"/>
</dbReference>
<gene>
    <name evidence="3" type="ORF">OXX778_LOCUS517</name>
</gene>
<dbReference type="Proteomes" id="UP000663879">
    <property type="component" value="Unassembled WGS sequence"/>
</dbReference>
<feature type="domain" description="F-box" evidence="2">
    <location>
        <begin position="248"/>
        <end position="294"/>
    </location>
</feature>
<dbReference type="InterPro" id="IPR036047">
    <property type="entry name" value="F-box-like_dom_sf"/>
</dbReference>
<organism evidence="3 4">
    <name type="scientific">Brachionus calyciflorus</name>
    <dbReference type="NCBI Taxonomy" id="104777"/>
    <lineage>
        <taxon>Eukaryota</taxon>
        <taxon>Metazoa</taxon>
        <taxon>Spiralia</taxon>
        <taxon>Gnathifera</taxon>
        <taxon>Rotifera</taxon>
        <taxon>Eurotatoria</taxon>
        <taxon>Monogononta</taxon>
        <taxon>Pseudotrocha</taxon>
        <taxon>Ploima</taxon>
        <taxon>Brachionidae</taxon>
        <taxon>Brachionus</taxon>
    </lineage>
</organism>
<accession>A0A813MB62</accession>
<evidence type="ECO:0000256" key="1">
    <source>
        <dbReference type="ARBA" id="ARBA00022786"/>
    </source>
</evidence>
<dbReference type="PANTHER" id="PTHR13318">
    <property type="entry name" value="PARTNER OF PAIRED, ISOFORM B-RELATED"/>
    <property type="match status" value="1"/>
</dbReference>
<comment type="caution">
    <text evidence="3">The sequence shown here is derived from an EMBL/GenBank/DDBJ whole genome shotgun (WGS) entry which is preliminary data.</text>
</comment>
<dbReference type="GO" id="GO:0031146">
    <property type="term" value="P:SCF-dependent proteasomal ubiquitin-dependent protein catabolic process"/>
    <property type="evidence" value="ECO:0007669"/>
    <property type="project" value="TreeGrafter"/>
</dbReference>
<reference evidence="3" key="1">
    <citation type="submission" date="2021-02" db="EMBL/GenBank/DDBJ databases">
        <authorList>
            <person name="Nowell W R."/>
        </authorList>
    </citation>
    <scope>NUCLEOTIDE SEQUENCE</scope>
    <source>
        <strain evidence="3">Ploen Becks lab</strain>
    </source>
</reference>
<proteinExistence type="predicted"/>
<dbReference type="SMART" id="SM00367">
    <property type="entry name" value="LRR_CC"/>
    <property type="match status" value="6"/>
</dbReference>
<name>A0A813MB62_9BILA</name>
<evidence type="ECO:0000313" key="3">
    <source>
        <dbReference type="EMBL" id="CAF0707679.1"/>
    </source>
</evidence>
<dbReference type="SUPFAM" id="SSF52047">
    <property type="entry name" value="RNI-like"/>
    <property type="match status" value="1"/>
</dbReference>
<keyword evidence="4" id="KW-1185">Reference proteome</keyword>
<dbReference type="InterPro" id="IPR001810">
    <property type="entry name" value="F-box_dom"/>
</dbReference>